<keyword evidence="1" id="KW-1133">Transmembrane helix</keyword>
<reference evidence="3 4" key="1">
    <citation type="submission" date="2019-03" db="EMBL/GenBank/DDBJ databases">
        <title>Genomic analyses of the natural microbiome of Caenorhabditis elegans.</title>
        <authorList>
            <person name="Samuel B."/>
        </authorList>
    </citation>
    <scope>NUCLEOTIDE SEQUENCE [LARGE SCALE GENOMIC DNA]</scope>
    <source>
        <strain evidence="3 4">BIGb0525</strain>
    </source>
</reference>
<comment type="caution">
    <text evidence="3">The sequence shown here is derived from an EMBL/GenBank/DDBJ whole genome shotgun (WGS) entry which is preliminary data.</text>
</comment>
<feature type="domain" description="DUF6708" evidence="2">
    <location>
        <begin position="141"/>
        <end position="298"/>
    </location>
</feature>
<proteinExistence type="predicted"/>
<keyword evidence="1" id="KW-0472">Membrane</keyword>
<protein>
    <recommendedName>
        <fullName evidence="2">DUF6708 domain-containing protein</fullName>
    </recommendedName>
</protein>
<keyword evidence="1" id="KW-0812">Transmembrane</keyword>
<evidence type="ECO:0000313" key="4">
    <source>
        <dbReference type="Proteomes" id="UP000295804"/>
    </source>
</evidence>
<evidence type="ECO:0000313" key="3">
    <source>
        <dbReference type="EMBL" id="TDV53301.1"/>
    </source>
</evidence>
<feature type="transmembrane region" description="Helical" evidence="1">
    <location>
        <begin position="120"/>
        <end position="139"/>
    </location>
</feature>
<accession>A0A4V3FTZ6</accession>
<organism evidence="3 4">
    <name type="scientific">Pseudomonas helmanticensis</name>
    <dbReference type="NCBI Taxonomy" id="1471381"/>
    <lineage>
        <taxon>Bacteria</taxon>
        <taxon>Pseudomonadati</taxon>
        <taxon>Pseudomonadota</taxon>
        <taxon>Gammaproteobacteria</taxon>
        <taxon>Pseudomonadales</taxon>
        <taxon>Pseudomonadaceae</taxon>
        <taxon>Pseudomonas</taxon>
    </lineage>
</organism>
<dbReference type="EMBL" id="SOCQ01000001">
    <property type="protein sequence ID" value="TDV53301.1"/>
    <property type="molecule type" value="Genomic_DNA"/>
</dbReference>
<dbReference type="Pfam" id="PF20455">
    <property type="entry name" value="DUF6708"/>
    <property type="match status" value="1"/>
</dbReference>
<gene>
    <name evidence="3" type="ORF">EDF87_101381</name>
</gene>
<sequence>MPSKPEQQVELDLKNHRPTAGETRRFATGEALFFSPLPVPTGQTPMDLGGSFVEVNDTYLDLGSSNLTKSFQARLAVALPTIVVIVCLFVLPTLMGFAAFINPFGRSFWFYFNDFFEFGISLALWCGGGAALIGLYAIISTTRNKARARPIRFNRQRREVCYFPNGSDEAVIQPWEDTVAWISVSTGFTGVGVISSYTFGMALDNPKADTVHFFTQEVMTPVHGLGKWEAIRAYMEKGPEFCPAKAPYEGRHTFDKERQDMHEEYQHNERSALGVGWWYLTHLITWWRFPYWVAEWDHRFSMKSLPESIAEWSKPLPPEQWGKPSTALREQSAKIEKAFAQGQDFMTYFKANLNDSKTE</sequence>
<feature type="transmembrane region" description="Helical" evidence="1">
    <location>
        <begin position="75"/>
        <end position="100"/>
    </location>
</feature>
<dbReference type="InterPro" id="IPR046554">
    <property type="entry name" value="DUF6708"/>
</dbReference>
<evidence type="ECO:0000259" key="2">
    <source>
        <dbReference type="Pfam" id="PF20455"/>
    </source>
</evidence>
<name>A0A4V3FTZ6_9PSED</name>
<dbReference type="AlphaFoldDB" id="A0A4V3FTZ6"/>
<dbReference type="Proteomes" id="UP000295804">
    <property type="component" value="Unassembled WGS sequence"/>
</dbReference>
<evidence type="ECO:0000256" key="1">
    <source>
        <dbReference type="SAM" id="Phobius"/>
    </source>
</evidence>
<dbReference type="RefSeq" id="WP_347876927.1">
    <property type="nucleotide sequence ID" value="NZ_SOCQ01000001.1"/>
</dbReference>